<dbReference type="PANTHER" id="PTHR30034">
    <property type="entry name" value="FLAGELLAR MOTOR SWITCH PROTEIN FLIM"/>
    <property type="match status" value="1"/>
</dbReference>
<dbReference type="Gene3D" id="2.30.330.10">
    <property type="entry name" value="SpoA-like"/>
    <property type="match status" value="1"/>
</dbReference>
<evidence type="ECO:0000256" key="8">
    <source>
        <dbReference type="ARBA" id="ARBA00023143"/>
    </source>
</evidence>
<dbReference type="SUPFAM" id="SSF103039">
    <property type="entry name" value="CheC-like"/>
    <property type="match status" value="1"/>
</dbReference>
<dbReference type="InterPro" id="IPR036429">
    <property type="entry name" value="SpoA-like_sf"/>
</dbReference>
<evidence type="ECO:0000256" key="11">
    <source>
        <dbReference type="PIRNR" id="PIRNR002888"/>
    </source>
</evidence>
<evidence type="ECO:0000256" key="9">
    <source>
        <dbReference type="ARBA" id="ARBA00025044"/>
    </source>
</evidence>
<dbReference type="InterPro" id="IPR001543">
    <property type="entry name" value="FliN-like_C"/>
</dbReference>
<dbReference type="PIRSF" id="PIRSF002888">
    <property type="entry name" value="FliM"/>
    <property type="match status" value="1"/>
</dbReference>
<sequence length="383" mass="42441">MAGPTDQDKLSENWGLDAAGKSEEARAAEAAAEWAAMIEGVAGDGEDSGDRVLNQDEIDSLLGFDASVGSNVELTGVQALINSALVSYERLPMLEIVFDRLVRLTTTSLRNFTSDNVEVTLDSISSVRFGDYLNSIPLPAILSVIRAEEWENYGLLTVDSSLIYSMIDVLLGGRRVGGNIRVEGRPYTTIELALARRMIEVILDDTHRAFEPVTQVNFKLERMETNPRFAAISRPGNAAILIELRIEMDDRGGKIEILLPYATIEPIREQLLQMFMGEKFGRDPIWEGHLATEIYSADVEIEAVLHEQELPLSRVLNLKTGDMVMFERTPSDPVRLRCGDVELTEAIMGHIGNHVSVRVTRPLNPPKVTMAAFEELDDTVEGR</sequence>
<keyword evidence="4 11" id="KW-0145">Chemotaxis</keyword>
<dbReference type="Proteomes" id="UP001061862">
    <property type="component" value="Chromosome"/>
</dbReference>
<keyword evidence="14" id="KW-0966">Cell projection</keyword>
<evidence type="ECO:0000313" key="15">
    <source>
        <dbReference type="Proteomes" id="UP001061862"/>
    </source>
</evidence>
<evidence type="ECO:0000256" key="4">
    <source>
        <dbReference type="ARBA" id="ARBA00022500"/>
    </source>
</evidence>
<keyword evidence="8 11" id="KW-0975">Bacterial flagellum</keyword>
<comment type="subcellular location">
    <subcellularLocation>
        <location evidence="11">Cell inner membrane</location>
        <topology evidence="11">Peripheral membrane protein</topology>
    </subcellularLocation>
    <subcellularLocation>
        <location evidence="11">Bacterial flagellum basal body</location>
    </subcellularLocation>
</comment>
<accession>A0ABY6C9I8</accession>
<dbReference type="InterPro" id="IPR028976">
    <property type="entry name" value="CheC-like_sf"/>
</dbReference>
<keyword evidence="14" id="KW-0282">Flagellum</keyword>
<proteinExistence type="inferred from homology"/>
<name>A0ABY6C9I8_9HYPH</name>
<comment type="similarity">
    <text evidence="1 11">Belongs to the FliM family.</text>
</comment>
<dbReference type="CDD" id="cd17908">
    <property type="entry name" value="FliM"/>
    <property type="match status" value="1"/>
</dbReference>
<dbReference type="Gene3D" id="3.40.1550.10">
    <property type="entry name" value="CheC-like"/>
    <property type="match status" value="1"/>
</dbReference>
<evidence type="ECO:0000256" key="5">
    <source>
        <dbReference type="ARBA" id="ARBA00022519"/>
    </source>
</evidence>
<evidence type="ECO:0000256" key="12">
    <source>
        <dbReference type="SAM" id="MobiDB-lite"/>
    </source>
</evidence>
<dbReference type="NCBIfam" id="TIGR01397">
    <property type="entry name" value="fliM_switch"/>
    <property type="match status" value="1"/>
</dbReference>
<keyword evidence="6 11" id="KW-0283">Flagellar rotation</keyword>
<feature type="region of interest" description="Disordered" evidence="12">
    <location>
        <begin position="1"/>
        <end position="25"/>
    </location>
</feature>
<gene>
    <name evidence="14" type="primary">fliM</name>
    <name evidence="14" type="ORF">N8A98_16850</name>
</gene>
<evidence type="ECO:0000256" key="6">
    <source>
        <dbReference type="ARBA" id="ARBA00022779"/>
    </source>
</evidence>
<dbReference type="EMBL" id="CP104965">
    <property type="protein sequence ID" value="UXN68900.1"/>
    <property type="molecule type" value="Genomic_DNA"/>
</dbReference>
<dbReference type="Pfam" id="PF01052">
    <property type="entry name" value="FliMN_C"/>
    <property type="match status" value="1"/>
</dbReference>
<organism evidence="14 15">
    <name type="scientific">Devosia neptuniae</name>
    <dbReference type="NCBI Taxonomy" id="191302"/>
    <lineage>
        <taxon>Bacteria</taxon>
        <taxon>Pseudomonadati</taxon>
        <taxon>Pseudomonadota</taxon>
        <taxon>Alphaproteobacteria</taxon>
        <taxon>Hyphomicrobiales</taxon>
        <taxon>Devosiaceae</taxon>
        <taxon>Devosia</taxon>
    </lineage>
</organism>
<dbReference type="PRINTS" id="PR00955">
    <property type="entry name" value="FLGMOTORFLIM"/>
</dbReference>
<evidence type="ECO:0000256" key="7">
    <source>
        <dbReference type="ARBA" id="ARBA00023136"/>
    </source>
</evidence>
<evidence type="ECO:0000256" key="3">
    <source>
        <dbReference type="ARBA" id="ARBA00022475"/>
    </source>
</evidence>
<protein>
    <recommendedName>
        <fullName evidence="2 10">Flagellar motor switch protein FliM</fullName>
    </recommendedName>
</protein>
<keyword evidence="7 11" id="KW-0472">Membrane</keyword>
<evidence type="ECO:0000256" key="1">
    <source>
        <dbReference type="ARBA" id="ARBA00011049"/>
    </source>
</evidence>
<feature type="domain" description="Flagellar motor switch protein FliN-like C-terminal" evidence="13">
    <location>
        <begin position="293"/>
        <end position="363"/>
    </location>
</feature>
<comment type="function">
    <text evidence="9 11">FliM is one of three proteins (FliG, FliN, FliM) that forms the rotor-mounted switch complex (C ring), located at the base of the basal body. This complex interacts with the CheY and CheZ chemotaxis proteins, in addition to contacting components of the motor that determine the direction of flagellar rotation.</text>
</comment>
<feature type="compositionally biased region" description="Basic and acidic residues" evidence="12">
    <location>
        <begin position="1"/>
        <end position="11"/>
    </location>
</feature>
<evidence type="ECO:0000313" key="14">
    <source>
        <dbReference type="EMBL" id="UXN68900.1"/>
    </source>
</evidence>
<keyword evidence="5 11" id="KW-0997">Cell inner membrane</keyword>
<dbReference type="RefSeq" id="WP_262166998.1">
    <property type="nucleotide sequence ID" value="NZ_CP104965.1"/>
</dbReference>
<dbReference type="Pfam" id="PF02154">
    <property type="entry name" value="FliM"/>
    <property type="match status" value="1"/>
</dbReference>
<keyword evidence="3 11" id="KW-1003">Cell membrane</keyword>
<reference evidence="14 15" key="1">
    <citation type="submission" date="2022-09" db="EMBL/GenBank/DDBJ databases">
        <title>Interaction between co-microsymbionts with complementary sets of symbiotic genes in legume-rhizobium systems.</title>
        <authorList>
            <person name="Safronova V."/>
            <person name="Sazanova A."/>
            <person name="Afonin A."/>
            <person name="Chirak E."/>
        </authorList>
    </citation>
    <scope>NUCLEOTIDE SEQUENCE [LARGE SCALE GENOMIC DNA]</scope>
    <source>
        <strain evidence="14 15">A18/4-1</strain>
    </source>
</reference>
<evidence type="ECO:0000259" key="13">
    <source>
        <dbReference type="Pfam" id="PF01052"/>
    </source>
</evidence>
<evidence type="ECO:0000256" key="10">
    <source>
        <dbReference type="NCBIfam" id="TIGR01397"/>
    </source>
</evidence>
<evidence type="ECO:0000256" key="2">
    <source>
        <dbReference type="ARBA" id="ARBA00021898"/>
    </source>
</evidence>
<dbReference type="PANTHER" id="PTHR30034:SF3">
    <property type="entry name" value="FLAGELLAR MOTOR SWITCH PROTEIN FLIM"/>
    <property type="match status" value="1"/>
</dbReference>
<keyword evidence="14" id="KW-0969">Cilium</keyword>
<dbReference type="InterPro" id="IPR001689">
    <property type="entry name" value="Flag_FliM"/>
</dbReference>
<dbReference type="SUPFAM" id="SSF101801">
    <property type="entry name" value="Surface presentation of antigens (SPOA)"/>
    <property type="match status" value="1"/>
</dbReference>
<keyword evidence="15" id="KW-1185">Reference proteome</keyword>